<feature type="domain" description="Plasmid replication protein origin binding" evidence="1">
    <location>
        <begin position="4"/>
        <end position="120"/>
    </location>
</feature>
<sequence length="225" mass="27156">MEPTVKKRYWAVITWPESMNQDWYDQLVSSGLQATFILHDKDIDENGEPKKPHYHFILAWENSTTYKNVCEVVDRIFGSSLLPKPIESLKGKYDYHIHKNDKDKYQYDERERCFVNGFNIVNFLSKTESYDPIDIINIIHKYIDDNNVLHFSELASHFKANGQKFEYETLVKYTFYFTEITKNKTYIFHRKAELREQIKQYLKDEYMHIDDVMELLEKHKEKDEK</sequence>
<reference evidence="2" key="1">
    <citation type="journal article" date="2012" name="BMC Microbiol.">
        <title>Distribution and diversity of mycoplasma plasmids: lessons from cryptic genetic elements.</title>
        <authorList>
            <person name="Breton M."/>
            <person name="Tardy F."/>
            <person name="Dordet-Frisoni E."/>
            <person name="Sagne E."/>
            <person name="Mick V."/>
            <person name="Renaudin J."/>
            <person name="Sirand-Pugnet P."/>
            <person name="Citti C."/>
            <person name="Blanchard A."/>
        </authorList>
    </citation>
    <scope>NUCLEOTIDE SEQUENCE</scope>
    <source>
        <strain evidence="2">Anses 14425</strain>
        <plasmid evidence="2">pMG1B-1</plasmid>
    </source>
</reference>
<dbReference type="GO" id="GO:0003916">
    <property type="term" value="F:DNA topoisomerase activity"/>
    <property type="evidence" value="ECO:0007669"/>
    <property type="project" value="InterPro"/>
</dbReference>
<dbReference type="GO" id="GO:0003677">
    <property type="term" value="F:DNA binding"/>
    <property type="evidence" value="ECO:0007669"/>
    <property type="project" value="InterPro"/>
</dbReference>
<dbReference type="RefSeq" id="WP_015231151.1">
    <property type="nucleotide sequence ID" value="NC_019788.1"/>
</dbReference>
<dbReference type="AlphaFoldDB" id="K9RYD5"/>
<dbReference type="GO" id="GO:0005727">
    <property type="term" value="C:extrachromosomal circular DNA"/>
    <property type="evidence" value="ECO:0007669"/>
    <property type="project" value="InterPro"/>
</dbReference>
<dbReference type="GO" id="GO:0006260">
    <property type="term" value="P:DNA replication"/>
    <property type="evidence" value="ECO:0007669"/>
    <property type="project" value="InterPro"/>
</dbReference>
<evidence type="ECO:0000259" key="1">
    <source>
        <dbReference type="Pfam" id="PF01719"/>
    </source>
</evidence>
<proteinExistence type="predicted"/>
<dbReference type="InterPro" id="IPR002631">
    <property type="entry name" value="Plasmid_rep_OBD"/>
</dbReference>
<dbReference type="Gene3D" id="3.40.1310.30">
    <property type="match status" value="1"/>
</dbReference>
<gene>
    <name evidence="2" type="primary">repB</name>
    <name evidence="2" type="ORF">pMG1B-1_2</name>
</gene>
<evidence type="ECO:0000313" key="2">
    <source>
        <dbReference type="EMBL" id="AFY63034.1"/>
    </source>
</evidence>
<accession>K9RYD5</accession>
<keyword evidence="2" id="KW-0614">Plasmid</keyword>
<dbReference type="EMBL" id="JX294737">
    <property type="protein sequence ID" value="AFY63034.1"/>
    <property type="molecule type" value="Genomic_DNA"/>
</dbReference>
<protein>
    <submittedName>
        <fullName evidence="2">Plasmid replication initiation protein</fullName>
    </submittedName>
</protein>
<geneLocation type="plasmid" evidence="2">
    <name>pMG1B-1</name>
</geneLocation>
<organism evidence="2">
    <name type="scientific">Mycoplasma capricolum subsp. capricolum</name>
    <dbReference type="NCBI Taxonomy" id="40479"/>
    <lineage>
        <taxon>Bacteria</taxon>
        <taxon>Bacillati</taxon>
        <taxon>Mycoplasmatota</taxon>
        <taxon>Mollicutes</taxon>
        <taxon>Mycoplasmataceae</taxon>
        <taxon>Mycoplasma</taxon>
    </lineage>
</organism>
<name>K9RYD5_MYCCA</name>
<dbReference type="Pfam" id="PF01719">
    <property type="entry name" value="Rep_OBD"/>
    <property type="match status" value="1"/>
</dbReference>